<feature type="compositionally biased region" description="Gly residues" evidence="1">
    <location>
        <begin position="600"/>
        <end position="610"/>
    </location>
</feature>
<dbReference type="STRING" id="154538.A0A1M2V8E1"/>
<accession>A0A1M2V8E1</accession>
<evidence type="ECO:0000256" key="1">
    <source>
        <dbReference type="SAM" id="MobiDB-lite"/>
    </source>
</evidence>
<keyword evidence="3" id="KW-1185">Reference proteome</keyword>
<protein>
    <submittedName>
        <fullName evidence="2">Uncharacterized protein</fullName>
    </submittedName>
</protein>
<sequence>MRPTTVVTVANANGSQPAINRIPANILATIFSLVPAWWQVPSRARFPFYNSSAHMRDLRQLGPILQSCRYWRALALSTPSLWSTIWWTDRVGHGDYLSLCTRGPLYVCIAGATHGEALDVFLRTYHYRIRELYWDFSSVVNTQGVLSRIMSEVPFPVLERCALLDHTLAAARTLPVSPRSAGLHTLRLHAPTYILSSSFPVLTQLEISSASSRNTLGPLLAFLEKTPRLESLRIVDYALAGSADVSLEGSRPNQVRLPCLRMFFVEETHTTQLHLHAEGHARISAFQRMLIAHLVIPPSCKIEMGVLEVGDLEMVTKGLFDPAVRATHLYFEGSRPSRIGDAAGWTIKLKNTKDKLDVTFSLAHLVPHHLVDPCKITRDAKEAQITLCGAFSSLPVFSRVRKLWMRADTLCDLCSPNSFLPAFKRLEFLTVYDEFEFSSRNPRRRTHRQAHPTIKDVLEPLEEACPRLTTLVVEYLQPSLPVEHNLTCSPTYHTAAKSASGETRMYVQALVRARRGNGHPLASAVVIEREPGVDGTSALIATHTYDASGRLASVLYALAQTDRFERELDPTETEDTDSADTYAHSERSASSGHKALTGLGRQGFGGRCER</sequence>
<proteinExistence type="predicted"/>
<feature type="region of interest" description="Disordered" evidence="1">
    <location>
        <begin position="566"/>
        <end position="610"/>
    </location>
</feature>
<dbReference type="AlphaFoldDB" id="A0A1M2V8E1"/>
<dbReference type="EMBL" id="MNAD01001591">
    <property type="protein sequence ID" value="OJT03845.1"/>
    <property type="molecule type" value="Genomic_DNA"/>
</dbReference>
<comment type="caution">
    <text evidence="2">The sequence shown here is derived from an EMBL/GenBank/DDBJ whole genome shotgun (WGS) entry which is preliminary data.</text>
</comment>
<evidence type="ECO:0000313" key="3">
    <source>
        <dbReference type="Proteomes" id="UP000184267"/>
    </source>
</evidence>
<evidence type="ECO:0000313" key="2">
    <source>
        <dbReference type="EMBL" id="OJT03845.1"/>
    </source>
</evidence>
<dbReference type="Gene3D" id="1.20.1280.50">
    <property type="match status" value="1"/>
</dbReference>
<dbReference type="OrthoDB" id="2764899at2759"/>
<dbReference type="Proteomes" id="UP000184267">
    <property type="component" value="Unassembled WGS sequence"/>
</dbReference>
<gene>
    <name evidence="2" type="ORF">TRAPUB_5468</name>
</gene>
<organism evidence="2 3">
    <name type="scientific">Trametes pubescens</name>
    <name type="common">White-rot fungus</name>
    <dbReference type="NCBI Taxonomy" id="154538"/>
    <lineage>
        <taxon>Eukaryota</taxon>
        <taxon>Fungi</taxon>
        <taxon>Dikarya</taxon>
        <taxon>Basidiomycota</taxon>
        <taxon>Agaricomycotina</taxon>
        <taxon>Agaricomycetes</taxon>
        <taxon>Polyporales</taxon>
        <taxon>Polyporaceae</taxon>
        <taxon>Trametes</taxon>
    </lineage>
</organism>
<name>A0A1M2V8E1_TRAPU</name>
<reference evidence="2 3" key="1">
    <citation type="submission" date="2016-10" db="EMBL/GenBank/DDBJ databases">
        <title>Genome sequence of the basidiomycete white-rot fungus Trametes pubescens.</title>
        <authorList>
            <person name="Makela M.R."/>
            <person name="Granchi Z."/>
            <person name="Peng M."/>
            <person name="De Vries R.P."/>
            <person name="Grigoriev I."/>
            <person name="Riley R."/>
            <person name="Hilden K."/>
        </authorList>
    </citation>
    <scope>NUCLEOTIDE SEQUENCE [LARGE SCALE GENOMIC DNA]</scope>
    <source>
        <strain evidence="2 3">FBCC735</strain>
    </source>
</reference>